<feature type="binding site" evidence="10">
    <location>
        <begin position="72"/>
        <end position="76"/>
    </location>
    <ligand>
        <name>substrate</name>
    </ligand>
</feature>
<dbReference type="PRINTS" id="PR00990">
    <property type="entry name" value="RIBOKINASE"/>
</dbReference>
<dbReference type="GO" id="GO:0004747">
    <property type="term" value="F:ribokinase activity"/>
    <property type="evidence" value="ECO:0007669"/>
    <property type="project" value="UniProtKB-UniRule"/>
</dbReference>
<comment type="caution">
    <text evidence="12">The sequence shown here is derived from an EMBL/GenBank/DDBJ whole genome shotgun (WGS) entry which is preliminary data.</text>
</comment>
<feature type="active site" description="Proton acceptor" evidence="10">
    <location>
        <position position="278"/>
    </location>
</feature>
<keyword evidence="8 10" id="KW-0630">Potassium</keyword>
<dbReference type="GO" id="GO:0019303">
    <property type="term" value="P:D-ribose catabolic process"/>
    <property type="evidence" value="ECO:0007669"/>
    <property type="project" value="UniProtKB-UniRule"/>
</dbReference>
<dbReference type="PATRIC" id="fig|1227499.3.peg.2736"/>
<gene>
    <name evidence="10" type="primary">rbsK</name>
    <name evidence="12" type="ORF">C493_13338</name>
</gene>
<dbReference type="InterPro" id="IPR029056">
    <property type="entry name" value="Ribokinase-like"/>
</dbReference>
<feature type="binding site" evidence="10">
    <location>
        <position position="313"/>
    </location>
    <ligand>
        <name>K(+)</name>
        <dbReference type="ChEBI" id="CHEBI:29103"/>
    </ligand>
</feature>
<comment type="subcellular location">
    <subcellularLocation>
        <location evidence="10">Cytoplasm</location>
    </subcellularLocation>
</comment>
<feature type="binding site" evidence="10">
    <location>
        <position position="272"/>
    </location>
    <ligand>
        <name>K(+)</name>
        <dbReference type="ChEBI" id="CHEBI:29103"/>
    </ligand>
</feature>
<keyword evidence="4 10" id="KW-0547">Nucleotide-binding</keyword>
<comment type="similarity">
    <text evidence="1">Belongs to the carbohydrate kinase pfkB family.</text>
</comment>
<keyword evidence="6 10" id="KW-0067">ATP-binding</keyword>
<dbReference type="GO" id="GO:0046872">
    <property type="term" value="F:metal ion binding"/>
    <property type="evidence" value="ECO:0007669"/>
    <property type="project" value="UniProtKB-KW"/>
</dbReference>
<reference evidence="12 13" key="1">
    <citation type="journal article" date="2014" name="PLoS Genet.">
        <title>Phylogenetically driven sequencing of extremely halophilic archaea reveals strategies for static and dynamic osmo-response.</title>
        <authorList>
            <person name="Becker E.A."/>
            <person name="Seitzer P.M."/>
            <person name="Tritt A."/>
            <person name="Larsen D."/>
            <person name="Krusor M."/>
            <person name="Yao A.I."/>
            <person name="Wu D."/>
            <person name="Madern D."/>
            <person name="Eisen J.A."/>
            <person name="Darling A.E."/>
            <person name="Facciotti M.T."/>
        </authorList>
    </citation>
    <scope>NUCLEOTIDE SEQUENCE [LARGE SCALE GENOMIC DNA]</scope>
    <source>
        <strain evidence="12 13">JCM 12255</strain>
    </source>
</reference>
<evidence type="ECO:0000256" key="6">
    <source>
        <dbReference type="ARBA" id="ARBA00022840"/>
    </source>
</evidence>
<feature type="binding site" evidence="10">
    <location>
        <position position="278"/>
    </location>
    <ligand>
        <name>substrate</name>
    </ligand>
</feature>
<comment type="activity regulation">
    <text evidence="10">Activated by a monovalent cation that binds near, but not in, the active site. The most likely occupant of the site in vivo is potassium. Ion binding induces a conformational change that may alter substrate affinity.</text>
</comment>
<keyword evidence="13" id="KW-1185">Reference proteome</keyword>
<evidence type="ECO:0000313" key="12">
    <source>
        <dbReference type="EMBL" id="ELY54036.1"/>
    </source>
</evidence>
<sequence length="330" mass="34816">MPDVVSFGSINVDRTWTLSTDRIGVLEQRYNWFPAAGETVRVDGDDRTELTALEERLTATLSADRQRTTIGGKGANQAVAAARATGKGAAMFGCVGADAAGDRAREALADRGVDADRIGVTDRPTGTASIFVDEVGESRIAIVGGANDAVDSDYVDRHFERLRRADALLLQNEIPVATATFLLERLADRTDGSRRRPTVICNPAPADGAASLLAHQSPLVDVVVVNETEYATLERSVDAFDGTVIRTQGPDDVVVRGDRSDRVSPPTVDPVDTTGAGDAFCGYLAAFLADGVGLESALTAATVAGSLTTETVGVQEAIPDRETVLDVLER</sequence>
<evidence type="ECO:0000256" key="9">
    <source>
        <dbReference type="ARBA" id="ARBA00023277"/>
    </source>
</evidence>
<dbReference type="HAMAP" id="MF_01987">
    <property type="entry name" value="Ribokinase"/>
    <property type="match status" value="1"/>
</dbReference>
<evidence type="ECO:0000256" key="2">
    <source>
        <dbReference type="ARBA" id="ARBA00022679"/>
    </source>
</evidence>
<dbReference type="GO" id="GO:0005829">
    <property type="term" value="C:cytosol"/>
    <property type="evidence" value="ECO:0007669"/>
    <property type="project" value="TreeGrafter"/>
</dbReference>
<feature type="binding site" evidence="10">
    <location>
        <begin position="277"/>
        <end position="278"/>
    </location>
    <ligand>
        <name>ATP</name>
        <dbReference type="ChEBI" id="CHEBI:30616"/>
    </ligand>
</feature>
<comment type="cofactor">
    <cofactor evidence="10">
        <name>Mg(2+)</name>
        <dbReference type="ChEBI" id="CHEBI:18420"/>
    </cofactor>
    <text evidence="10">Requires a divalent cation, most likely magnesium in vivo, as an electrophilic catalyst to aid phosphoryl group transfer. It is the chelate of the metal and the nucleotide that is the actual substrate.</text>
</comment>
<dbReference type="RefSeq" id="WP_007259941.1">
    <property type="nucleotide sequence ID" value="NZ_AOHZ01000061.1"/>
</dbReference>
<evidence type="ECO:0000256" key="7">
    <source>
        <dbReference type="ARBA" id="ARBA00022842"/>
    </source>
</evidence>
<keyword evidence="2 10" id="KW-0808">Transferase</keyword>
<dbReference type="AlphaFoldDB" id="L9WY00"/>
<evidence type="ECO:0000256" key="1">
    <source>
        <dbReference type="ARBA" id="ARBA00005380"/>
    </source>
</evidence>
<feature type="binding site" evidence="10">
    <location>
        <position position="311"/>
    </location>
    <ligand>
        <name>K(+)</name>
        <dbReference type="ChEBI" id="CHEBI:29103"/>
    </ligand>
</feature>
<comment type="similarity">
    <text evidence="10">Belongs to the carbohydrate kinase PfkB family. Ribokinase subfamily.</text>
</comment>
<comment type="function">
    <text evidence="10">Catalyzes the phosphorylation of ribose at O-5 in a reaction requiring ATP and magnesium. The resulting D-ribose-5-phosphate can then be used either for sythesis of nucleotides, histidine, and tryptophan, or as a component of the pentose phosphate pathway.</text>
</comment>
<evidence type="ECO:0000256" key="5">
    <source>
        <dbReference type="ARBA" id="ARBA00022777"/>
    </source>
</evidence>
<comment type="subunit">
    <text evidence="10">Homodimer.</text>
</comment>
<dbReference type="EC" id="2.7.1.15" evidence="10"/>
<evidence type="ECO:0000313" key="13">
    <source>
        <dbReference type="Proteomes" id="UP000011602"/>
    </source>
</evidence>
<dbReference type="eggNOG" id="arCOG00014">
    <property type="taxonomic scope" value="Archaea"/>
</dbReference>
<dbReference type="STRING" id="1227499.C493_13338"/>
<feature type="binding site" evidence="10">
    <location>
        <position position="308"/>
    </location>
    <ligand>
        <name>K(+)</name>
        <dbReference type="ChEBI" id="CHEBI:29103"/>
    </ligand>
</feature>
<dbReference type="PANTHER" id="PTHR10584:SF166">
    <property type="entry name" value="RIBOKINASE"/>
    <property type="match status" value="1"/>
</dbReference>
<dbReference type="Pfam" id="PF00294">
    <property type="entry name" value="PfkB"/>
    <property type="match status" value="1"/>
</dbReference>
<evidence type="ECO:0000256" key="8">
    <source>
        <dbReference type="ARBA" id="ARBA00022958"/>
    </source>
</evidence>
<evidence type="ECO:0000256" key="3">
    <source>
        <dbReference type="ARBA" id="ARBA00022723"/>
    </source>
</evidence>
<dbReference type="GO" id="GO:0005524">
    <property type="term" value="F:ATP binding"/>
    <property type="evidence" value="ECO:0007669"/>
    <property type="project" value="UniProtKB-UniRule"/>
</dbReference>
<keyword evidence="9 10" id="KW-0119">Carbohydrate metabolism</keyword>
<comment type="catalytic activity">
    <reaction evidence="10">
        <text>D-ribose + ATP = D-ribose 5-phosphate + ADP + H(+)</text>
        <dbReference type="Rhea" id="RHEA:13697"/>
        <dbReference type="ChEBI" id="CHEBI:15378"/>
        <dbReference type="ChEBI" id="CHEBI:30616"/>
        <dbReference type="ChEBI" id="CHEBI:47013"/>
        <dbReference type="ChEBI" id="CHEBI:78346"/>
        <dbReference type="ChEBI" id="CHEBI:456216"/>
        <dbReference type="EC" id="2.7.1.15"/>
    </reaction>
</comment>
<evidence type="ECO:0000256" key="10">
    <source>
        <dbReference type="HAMAP-Rule" id="MF_01987"/>
    </source>
</evidence>
<dbReference type="PANTHER" id="PTHR10584">
    <property type="entry name" value="SUGAR KINASE"/>
    <property type="match status" value="1"/>
</dbReference>
<name>L9WY00_9EURY</name>
<feature type="binding site" evidence="10">
    <location>
        <position position="226"/>
    </location>
    <ligand>
        <name>ATP</name>
        <dbReference type="ChEBI" id="CHEBI:30616"/>
    </ligand>
</feature>
<feature type="binding site" evidence="10">
    <location>
        <position position="173"/>
    </location>
    <ligand>
        <name>substrate</name>
    </ligand>
</feature>
<organism evidence="12 13">
    <name type="scientific">Natronolimnohabitans innermongolicus JCM 12255</name>
    <dbReference type="NCBI Taxonomy" id="1227499"/>
    <lineage>
        <taxon>Archaea</taxon>
        <taxon>Methanobacteriati</taxon>
        <taxon>Methanobacteriota</taxon>
        <taxon>Stenosarchaea group</taxon>
        <taxon>Halobacteria</taxon>
        <taxon>Halobacteriales</taxon>
        <taxon>Natrialbaceae</taxon>
        <taxon>Natronolimnohabitans</taxon>
    </lineage>
</organism>
<evidence type="ECO:0000259" key="11">
    <source>
        <dbReference type="Pfam" id="PF00294"/>
    </source>
</evidence>
<dbReference type="InterPro" id="IPR011611">
    <property type="entry name" value="PfkB_dom"/>
</dbReference>
<keyword evidence="5 10" id="KW-0418">Kinase</keyword>
<dbReference type="OrthoDB" id="26949at2157"/>
<comment type="caution">
    <text evidence="10">Lacks conserved residue(s) required for the propagation of feature annotation.</text>
</comment>
<comment type="pathway">
    <text evidence="10">Carbohydrate metabolism; D-ribose degradation; D-ribose 5-phosphate from beta-D-ribopyranose: step 2/2.</text>
</comment>
<keyword evidence="10" id="KW-0963">Cytoplasm</keyword>
<dbReference type="UniPathway" id="UPA00916">
    <property type="reaction ID" value="UER00889"/>
</dbReference>
<feature type="binding site" evidence="10">
    <location>
        <position position="274"/>
    </location>
    <ligand>
        <name>K(+)</name>
        <dbReference type="ChEBI" id="CHEBI:29103"/>
    </ligand>
</feature>
<dbReference type="Proteomes" id="UP000011602">
    <property type="component" value="Unassembled WGS sequence"/>
</dbReference>
<keyword evidence="3 10" id="KW-0479">Metal-binding</keyword>
<dbReference type="EMBL" id="AOHZ01000061">
    <property type="protein sequence ID" value="ELY54036.1"/>
    <property type="molecule type" value="Genomic_DNA"/>
</dbReference>
<evidence type="ECO:0000256" key="4">
    <source>
        <dbReference type="ARBA" id="ARBA00022741"/>
    </source>
</evidence>
<dbReference type="Gene3D" id="3.40.1190.20">
    <property type="match status" value="1"/>
</dbReference>
<keyword evidence="7 10" id="KW-0460">Magnesium</keyword>
<proteinExistence type="inferred from homology"/>
<protein>
    <recommendedName>
        <fullName evidence="10">Ribokinase</fullName>
        <shortName evidence="10">RK</shortName>
        <ecNumber evidence="10">2.7.1.15</ecNumber>
    </recommendedName>
</protein>
<dbReference type="InterPro" id="IPR002139">
    <property type="entry name" value="Ribo/fructo_kinase"/>
</dbReference>
<dbReference type="InterPro" id="IPR011877">
    <property type="entry name" value="Ribokinase"/>
</dbReference>
<accession>L9WY00</accession>
<feature type="domain" description="Carbohydrate kinase PfkB" evidence="11">
    <location>
        <begin position="62"/>
        <end position="320"/>
    </location>
</feature>
<dbReference type="SUPFAM" id="SSF53613">
    <property type="entry name" value="Ribokinase-like"/>
    <property type="match status" value="1"/>
</dbReference>